<dbReference type="RefSeq" id="WP_169187733.1">
    <property type="nucleotide sequence ID" value="NZ_JABBPK010000001.1"/>
</dbReference>
<dbReference type="NCBIfam" id="NF001989">
    <property type="entry name" value="PRK00784.1"/>
    <property type="match status" value="1"/>
</dbReference>
<dbReference type="PANTHER" id="PTHR21343">
    <property type="entry name" value="DETHIOBIOTIN SYNTHETASE"/>
    <property type="match status" value="1"/>
</dbReference>
<organism evidence="7 8">
    <name type="scientific">Niallia alba</name>
    <dbReference type="NCBI Taxonomy" id="2729105"/>
    <lineage>
        <taxon>Bacteria</taxon>
        <taxon>Bacillati</taxon>
        <taxon>Bacillota</taxon>
        <taxon>Bacilli</taxon>
        <taxon>Bacillales</taxon>
        <taxon>Bacillaceae</taxon>
        <taxon>Niallia</taxon>
    </lineage>
</organism>
<dbReference type="EMBL" id="JABBPK010000001">
    <property type="protein sequence ID" value="NMO75894.1"/>
    <property type="molecule type" value="Genomic_DNA"/>
</dbReference>
<dbReference type="AlphaFoldDB" id="A0A7Y0K628"/>
<keyword evidence="8" id="KW-1185">Reference proteome</keyword>
<dbReference type="GO" id="GO:0009236">
    <property type="term" value="P:cobalamin biosynthetic process"/>
    <property type="evidence" value="ECO:0007669"/>
    <property type="project" value="UniProtKB-UniRule"/>
</dbReference>
<feature type="active site" description="Nucleophile" evidence="4">
    <location>
        <position position="332"/>
    </location>
</feature>
<reference evidence="7 8" key="1">
    <citation type="submission" date="2020-04" db="EMBL/GenBank/DDBJ databases">
        <title>Bacillus sp. UniB3 isolated from commercial digestive syrup.</title>
        <authorList>
            <person name="Thorat V."/>
            <person name="Kirdat K."/>
            <person name="Tiwarekar B."/>
            <person name="Yadav A."/>
        </authorList>
    </citation>
    <scope>NUCLEOTIDE SEQUENCE [LARGE SCALE GENOMIC DNA]</scope>
    <source>
        <strain evidence="7 8">UniB3</strain>
    </source>
</reference>
<dbReference type="GO" id="GO:0015420">
    <property type="term" value="F:ABC-type vitamin B12 transporter activity"/>
    <property type="evidence" value="ECO:0007669"/>
    <property type="project" value="UniProtKB-UniRule"/>
</dbReference>
<dbReference type="PROSITE" id="PS51274">
    <property type="entry name" value="GATASE_COBBQ"/>
    <property type="match status" value="1"/>
</dbReference>
<dbReference type="NCBIfam" id="TIGR00313">
    <property type="entry name" value="cobQ"/>
    <property type="match status" value="1"/>
</dbReference>
<dbReference type="InterPro" id="IPR047045">
    <property type="entry name" value="CobQ_N"/>
</dbReference>
<feature type="domain" description="CobB/CobQ-like glutamine amidotransferase" evidence="6">
    <location>
        <begin position="254"/>
        <end position="442"/>
    </location>
</feature>
<dbReference type="UniPathway" id="UPA00148"/>
<keyword evidence="2 4" id="KW-0169">Cobalamin biosynthesis</keyword>
<dbReference type="HAMAP" id="MF_00028">
    <property type="entry name" value="CobQ"/>
    <property type="match status" value="1"/>
</dbReference>
<evidence type="ECO:0000259" key="5">
    <source>
        <dbReference type="Pfam" id="PF01656"/>
    </source>
</evidence>
<comment type="caution">
    <text evidence="7">The sequence shown here is derived from an EMBL/GenBank/DDBJ whole genome shotgun (WGS) entry which is preliminary data.</text>
</comment>
<gene>
    <name evidence="4" type="primary">cobQ</name>
    <name evidence="7" type="ORF">HHU08_02415</name>
</gene>
<dbReference type="SUPFAM" id="SSF52540">
    <property type="entry name" value="P-loop containing nucleoside triphosphate hydrolases"/>
    <property type="match status" value="1"/>
</dbReference>
<comment type="pathway">
    <text evidence="1 4">Cofactor biosynthesis; adenosylcobalamin biosynthesis.</text>
</comment>
<dbReference type="Proteomes" id="UP000588491">
    <property type="component" value="Unassembled WGS sequence"/>
</dbReference>
<proteinExistence type="inferred from homology"/>
<dbReference type="PANTHER" id="PTHR21343:SF1">
    <property type="entry name" value="COBYRIC ACID SYNTHASE"/>
    <property type="match status" value="1"/>
</dbReference>
<dbReference type="SUPFAM" id="SSF52317">
    <property type="entry name" value="Class I glutamine amidotransferase-like"/>
    <property type="match status" value="1"/>
</dbReference>
<evidence type="ECO:0000259" key="6">
    <source>
        <dbReference type="Pfam" id="PF07685"/>
    </source>
</evidence>
<accession>A0A7Y0K628</accession>
<dbReference type="Pfam" id="PF01656">
    <property type="entry name" value="CbiA"/>
    <property type="match status" value="1"/>
</dbReference>
<keyword evidence="3 4" id="KW-0315">Glutamine amidotransferase</keyword>
<dbReference type="Pfam" id="PF07685">
    <property type="entry name" value="GATase_3"/>
    <property type="match status" value="1"/>
</dbReference>
<dbReference type="CDD" id="cd01750">
    <property type="entry name" value="GATase1_CobQ"/>
    <property type="match status" value="1"/>
</dbReference>
<feature type="domain" description="CobQ/CobB/MinD/ParA nucleotide binding" evidence="5">
    <location>
        <begin position="4"/>
        <end position="226"/>
    </location>
</feature>
<comment type="function">
    <text evidence="4">Catalyzes amidations at positions B, D, E, and G on adenosylcobyrinic A,C-diamide. NH(2) groups are provided by glutamine, and one molecule of ATP is hydrogenolyzed for each amidation.</text>
</comment>
<dbReference type="InterPro" id="IPR027417">
    <property type="entry name" value="P-loop_NTPase"/>
</dbReference>
<evidence type="ECO:0000313" key="8">
    <source>
        <dbReference type="Proteomes" id="UP000588491"/>
    </source>
</evidence>
<name>A0A7Y0K628_9BACI</name>
<dbReference type="CDD" id="cd05389">
    <property type="entry name" value="CobQ_N"/>
    <property type="match status" value="1"/>
</dbReference>
<dbReference type="InterPro" id="IPR011698">
    <property type="entry name" value="GATase_3"/>
</dbReference>
<dbReference type="InterPro" id="IPR029062">
    <property type="entry name" value="Class_I_gatase-like"/>
</dbReference>
<comment type="similarity">
    <text evidence="4">Belongs to the CobB/CobQ family. CobQ subfamily.</text>
</comment>
<evidence type="ECO:0000256" key="1">
    <source>
        <dbReference type="ARBA" id="ARBA00004953"/>
    </source>
</evidence>
<dbReference type="InterPro" id="IPR033949">
    <property type="entry name" value="CobQ_GATase1"/>
</dbReference>
<dbReference type="Gene3D" id="3.40.50.300">
    <property type="entry name" value="P-loop containing nucleotide triphosphate hydrolases"/>
    <property type="match status" value="1"/>
</dbReference>
<dbReference type="InterPro" id="IPR002586">
    <property type="entry name" value="CobQ/CobB/MinD/ParA_Nub-bd_dom"/>
</dbReference>
<dbReference type="Gene3D" id="3.40.50.880">
    <property type="match status" value="1"/>
</dbReference>
<protein>
    <recommendedName>
        <fullName evidence="4">Cobyric acid synthase</fullName>
    </recommendedName>
</protein>
<evidence type="ECO:0000256" key="2">
    <source>
        <dbReference type="ARBA" id="ARBA00022573"/>
    </source>
</evidence>
<dbReference type="InterPro" id="IPR004459">
    <property type="entry name" value="CobQ_synth"/>
</dbReference>
<evidence type="ECO:0000256" key="3">
    <source>
        <dbReference type="ARBA" id="ARBA00022962"/>
    </source>
</evidence>
<evidence type="ECO:0000313" key="7">
    <source>
        <dbReference type="EMBL" id="NMO75894.1"/>
    </source>
</evidence>
<sequence length="498" mass="56222">MKGVMIQGTSSDVGKSLIATALCRILANKGIKVAPFKSQNMSNNSYVTMDGKEIGRAQGIQAEAAKVEATVWMNPILLKPRSDSQSEVVLLGEATTTLSGRDYREQFYQKGIRVIQKSLEYLHSHYEMVIMEGAGSPVEINLKDRELVNMKVAELADIPVILVADIDRGGVFASIIGTLALFSEQERRRVKGIIINKFRGDQSLFEDGVRWLEEKTGIPVLGVLPFIHDHMIEGEDSLSIREKRLANTEEIIDLAVVNNRYLSNFTDIEPFFFEQDVSVRLVHKGEDLGNPDAVILPGTKSTIADLEAMKRSGLADQIKNYYAKGGRVIGLCGGYQMLCTVLKDPHGTDTGIINEEIEGIGLIPATTTFEKKKQTIRVEGTYHPYTELACEKVEGYEIHLGKTEYTSKERCPFLWLDSREEGYYRENGRLIGTYMHHLFYNDVFRNTWLDQIRLQKGLPKRKPLVMQEQKDKRFDVLADEIKKHLDWEKVMDILQAGD</sequence>
<evidence type="ECO:0000256" key="4">
    <source>
        <dbReference type="HAMAP-Rule" id="MF_00028"/>
    </source>
</evidence>
<dbReference type="GO" id="GO:0003824">
    <property type="term" value="F:catalytic activity"/>
    <property type="evidence" value="ECO:0007669"/>
    <property type="project" value="InterPro"/>
</dbReference>
<feature type="active site" evidence="4">
    <location>
        <position position="436"/>
    </location>
</feature>